<sequence length="84" mass="9974">MLPSSAKELCKNLLDTISQFKSPAYKSFFERKVNEDYKELQKVSNDGKKSCVVKDYIKRQKDLLDVMKRQIVIFNMFYDKKNNI</sequence>
<organism evidence="1 2">
    <name type="scientific">Vairimorpha ceranae</name>
    <dbReference type="NCBI Taxonomy" id="40302"/>
    <lineage>
        <taxon>Eukaryota</taxon>
        <taxon>Fungi</taxon>
        <taxon>Fungi incertae sedis</taxon>
        <taxon>Microsporidia</taxon>
        <taxon>Nosematidae</taxon>
        <taxon>Vairimorpha</taxon>
    </lineage>
</organism>
<reference evidence="1 2" key="1">
    <citation type="journal article" date="2015" name="Environ. Microbiol.">
        <title>Genome analyses suggest the presence of polyploidy and recent human-driven expansions in eight global populations of the honeybee pathogen Nosema ceranae.</title>
        <authorList>
            <person name="Pelin A."/>
            <person name="Selman M."/>
            <person name="Aris-Brosou S."/>
            <person name="Farinelli L."/>
            <person name="Corradi N."/>
        </authorList>
    </citation>
    <scope>NUCLEOTIDE SEQUENCE [LARGE SCALE GENOMIC DNA]</scope>
    <source>
        <strain evidence="1 2">PA08 1199</strain>
    </source>
</reference>
<dbReference type="VEuPathDB" id="MicrosporidiaDB:G9O61_00g013760"/>
<evidence type="ECO:0000313" key="1">
    <source>
        <dbReference type="EMBL" id="KKO74566.1"/>
    </source>
</evidence>
<dbReference type="OrthoDB" id="275715at2759"/>
<evidence type="ECO:0000313" key="2">
    <source>
        <dbReference type="Proteomes" id="UP000034350"/>
    </source>
</evidence>
<comment type="caution">
    <text evidence="1">The sequence shown here is derived from an EMBL/GenBank/DDBJ whole genome shotgun (WGS) entry which is preliminary data.</text>
</comment>
<proteinExistence type="predicted"/>
<dbReference type="VEuPathDB" id="MicrosporidiaDB:AAJ76_590008095"/>
<gene>
    <name evidence="1" type="ORF">AAJ76_590008095</name>
</gene>
<dbReference type="InterPro" id="IPR056326">
    <property type="entry name" value="ISD11"/>
</dbReference>
<dbReference type="Proteomes" id="UP000034350">
    <property type="component" value="Unassembled WGS sequence"/>
</dbReference>
<name>A0A0F9WAC7_9MICR</name>
<dbReference type="RefSeq" id="XP_024330308.1">
    <property type="nucleotide sequence ID" value="XM_024476046.1"/>
</dbReference>
<dbReference type="Pfam" id="PF23511">
    <property type="entry name" value="Microp_apicomplexa_7"/>
    <property type="match status" value="1"/>
</dbReference>
<dbReference type="GeneID" id="36320994"/>
<protein>
    <submittedName>
        <fullName evidence="1">Uncharacterized protein</fullName>
    </submittedName>
</protein>
<accession>A0A0F9WAC7</accession>
<keyword evidence="2" id="KW-1185">Reference proteome</keyword>
<dbReference type="EMBL" id="JPQZ01000059">
    <property type="protein sequence ID" value="KKO74566.1"/>
    <property type="molecule type" value="Genomic_DNA"/>
</dbReference>
<dbReference type="AlphaFoldDB" id="A0A0F9WAC7"/>